<accession>A0AAW0PER2</accession>
<keyword evidence="3" id="KW-1185">Reference proteome</keyword>
<proteinExistence type="predicted"/>
<evidence type="ECO:0000256" key="1">
    <source>
        <dbReference type="SAM" id="Coils"/>
    </source>
</evidence>
<feature type="coiled-coil region" evidence="1">
    <location>
        <begin position="175"/>
        <end position="244"/>
    </location>
</feature>
<gene>
    <name evidence="2" type="ORF">WMY93_009449</name>
</gene>
<reference evidence="3" key="1">
    <citation type="submission" date="2024-04" db="EMBL/GenBank/DDBJ databases">
        <title>Salinicola lusitanus LLJ914,a marine bacterium isolated from the Okinawa Trough.</title>
        <authorList>
            <person name="Li J."/>
        </authorList>
    </citation>
    <scope>NUCLEOTIDE SEQUENCE [LARGE SCALE GENOMIC DNA]</scope>
</reference>
<dbReference type="InterPro" id="IPR042566">
    <property type="entry name" value="L1_C"/>
</dbReference>
<dbReference type="InterPro" id="IPR004244">
    <property type="entry name" value="Transposase_22"/>
</dbReference>
<organism evidence="2 3">
    <name type="scientific">Mugilogobius chulae</name>
    <name type="common">yellowstripe goby</name>
    <dbReference type="NCBI Taxonomy" id="88201"/>
    <lineage>
        <taxon>Eukaryota</taxon>
        <taxon>Metazoa</taxon>
        <taxon>Chordata</taxon>
        <taxon>Craniata</taxon>
        <taxon>Vertebrata</taxon>
        <taxon>Euteleostomi</taxon>
        <taxon>Actinopterygii</taxon>
        <taxon>Neopterygii</taxon>
        <taxon>Teleostei</taxon>
        <taxon>Neoteleostei</taxon>
        <taxon>Acanthomorphata</taxon>
        <taxon>Gobiaria</taxon>
        <taxon>Gobiiformes</taxon>
        <taxon>Gobioidei</taxon>
        <taxon>Gobiidae</taxon>
        <taxon>Gobionellinae</taxon>
        <taxon>Mugilogobius</taxon>
    </lineage>
</organism>
<dbReference type="Gene3D" id="3.30.250.20">
    <property type="entry name" value="L1 transposable element, C-terminal domain"/>
    <property type="match status" value="1"/>
</dbReference>
<name>A0AAW0PER2_9GOBI</name>
<keyword evidence="1" id="KW-0175">Coiled coil</keyword>
<sequence>MLKGMLSLNFVPTLDRAHRGLRPPPGDGEPPRVIVVKFHYFQEREEVFRKAASSAPLLLHGKRISIFPDYTDAVARRRAAFKEAKRLLRDCTGVKFGILFPAVLRITTSTGENKRFTTQRRQWITLRTLYNLKNIGGAEQAAKASGSEDPGGLAGVMGAIASSEQKILARIDSCTNDLKADIDSIKNDIANQEARLQDVESGLSEYSDRTVALEGDVGQLKSEVAKLTQKIDDLEGRQRRCNARIIGVPEGLENTGNQKHTDAIATMLKGMLVSILSQRWTERIAAFDHRQEMGNLREL</sequence>
<dbReference type="Proteomes" id="UP001460270">
    <property type="component" value="Unassembled WGS sequence"/>
</dbReference>
<comment type="caution">
    <text evidence="2">The sequence shown here is derived from an EMBL/GenBank/DDBJ whole genome shotgun (WGS) entry which is preliminary data.</text>
</comment>
<dbReference type="AlphaFoldDB" id="A0AAW0PER2"/>
<protein>
    <submittedName>
        <fullName evidence="2">Uncharacterized protein</fullName>
    </submittedName>
</protein>
<evidence type="ECO:0000313" key="3">
    <source>
        <dbReference type="Proteomes" id="UP001460270"/>
    </source>
</evidence>
<dbReference type="PANTHER" id="PTHR11505">
    <property type="entry name" value="L1 TRANSPOSABLE ELEMENT-RELATED"/>
    <property type="match status" value="1"/>
</dbReference>
<evidence type="ECO:0000313" key="2">
    <source>
        <dbReference type="EMBL" id="KAK7922547.1"/>
    </source>
</evidence>
<dbReference type="EMBL" id="JBBPFD010000006">
    <property type="protein sequence ID" value="KAK7922547.1"/>
    <property type="molecule type" value="Genomic_DNA"/>
</dbReference>
<dbReference type="Gene3D" id="1.20.5.340">
    <property type="match status" value="1"/>
</dbReference>